<organism evidence="6 7">
    <name type="scientific">Massilia aerilata</name>
    <dbReference type="NCBI Taxonomy" id="453817"/>
    <lineage>
        <taxon>Bacteria</taxon>
        <taxon>Pseudomonadati</taxon>
        <taxon>Pseudomonadota</taxon>
        <taxon>Betaproteobacteria</taxon>
        <taxon>Burkholderiales</taxon>
        <taxon>Oxalobacteraceae</taxon>
        <taxon>Telluria group</taxon>
        <taxon>Massilia</taxon>
    </lineage>
</organism>
<evidence type="ECO:0000256" key="2">
    <source>
        <dbReference type="ARBA" id="ARBA00022801"/>
    </source>
</evidence>
<feature type="signal peptide" evidence="4">
    <location>
        <begin position="1"/>
        <end position="22"/>
    </location>
</feature>
<evidence type="ECO:0000313" key="7">
    <source>
        <dbReference type="Proteomes" id="UP001596086"/>
    </source>
</evidence>
<dbReference type="EMBL" id="JBHSMZ010000004">
    <property type="protein sequence ID" value="MFC5547813.1"/>
    <property type="molecule type" value="Genomic_DNA"/>
</dbReference>
<dbReference type="SUPFAM" id="SSF52743">
    <property type="entry name" value="Subtilisin-like"/>
    <property type="match status" value="1"/>
</dbReference>
<dbReference type="Proteomes" id="UP001596086">
    <property type="component" value="Unassembled WGS sequence"/>
</dbReference>
<sequence>MKKMSLAPMMVLLLSVFSAAEAGQLDSRLADLVAAKKAAGLAKPGARLAQSADQPTARFDGMLDAAGRVLVDIHLDGSEPLAVIVERLKANGAVVTGVDPYFQNGAVSAYVPVEQLEVLAASSGLRLMKMSLRPARNVGVTTSQGTKVLRSDLANASGYNGSGITVGVLSDSYDASPLSFTMTRAATDIASGDLRPPKLVIDIGPDPSNTDEGRAMMQIVQDVAPMADQCFATAFAGESAFAANIRALRTNPACNADIIVDDVFYYDEPFFSDGQVAQAVNDVVTSSTLPGKKVSYFSSAGNQGAAGGGGSIDVPNATFSTTPTGLGNINLASAATCTSAPSSGSTKANVGGGWLNFGSGVYALPVTYNGAGSTFIMQWDDLFYQGKVTTDLNFYMFNSAGNCVFTFATNNITNDYAAEIIGLSGGASGTYRIMVGRTSAGTKQATRVRLVNLDGWGGSALAASNSPTTFGHNAAANANSVAAYRYTVLNPSVMPYKPGLEGFSSPGPSSIYFDAAGNRLAVPETRKKPDMAATDGGDTTFFYPGSDYEGNGRPNFFGTSAAAPHAAGVAALMLQKAGGPGSLTPKQVKSIMQTAAPARVVPFSGGSATKVWSLYDGFGLIDAVEALNKLN</sequence>
<name>A0ABW0RTN4_9BURK</name>
<dbReference type="Gene3D" id="3.40.50.200">
    <property type="entry name" value="Peptidase S8/S53 domain"/>
    <property type="match status" value="2"/>
</dbReference>
<keyword evidence="7" id="KW-1185">Reference proteome</keyword>
<dbReference type="PRINTS" id="PR00723">
    <property type="entry name" value="SUBTILISIN"/>
</dbReference>
<dbReference type="PROSITE" id="PS00138">
    <property type="entry name" value="SUBTILASE_SER"/>
    <property type="match status" value="1"/>
</dbReference>
<evidence type="ECO:0000259" key="5">
    <source>
        <dbReference type="Pfam" id="PF00082"/>
    </source>
</evidence>
<comment type="caution">
    <text evidence="6">The sequence shown here is derived from an EMBL/GenBank/DDBJ whole genome shotgun (WGS) entry which is preliminary data.</text>
</comment>
<dbReference type="InterPro" id="IPR036852">
    <property type="entry name" value="Peptidase_S8/S53_dom_sf"/>
</dbReference>
<proteinExistence type="predicted"/>
<gene>
    <name evidence="6" type="ORF">ACFPO9_04715</name>
</gene>
<dbReference type="InterPro" id="IPR000209">
    <property type="entry name" value="Peptidase_S8/S53_dom"/>
</dbReference>
<evidence type="ECO:0000256" key="4">
    <source>
        <dbReference type="SAM" id="SignalP"/>
    </source>
</evidence>
<accession>A0ABW0RTN4</accession>
<keyword evidence="3" id="KW-0720">Serine protease</keyword>
<dbReference type="InterPro" id="IPR023828">
    <property type="entry name" value="Peptidase_S8_Ser-AS"/>
</dbReference>
<dbReference type="Pfam" id="PF00082">
    <property type="entry name" value="Peptidase_S8"/>
    <property type="match status" value="1"/>
</dbReference>
<evidence type="ECO:0000256" key="3">
    <source>
        <dbReference type="ARBA" id="ARBA00022825"/>
    </source>
</evidence>
<keyword evidence="2" id="KW-0378">Hydrolase</keyword>
<evidence type="ECO:0000256" key="1">
    <source>
        <dbReference type="ARBA" id="ARBA00022670"/>
    </source>
</evidence>
<keyword evidence="1" id="KW-0645">Protease</keyword>
<reference evidence="7" key="1">
    <citation type="journal article" date="2019" name="Int. J. Syst. Evol. Microbiol.">
        <title>The Global Catalogue of Microorganisms (GCM) 10K type strain sequencing project: providing services to taxonomists for standard genome sequencing and annotation.</title>
        <authorList>
            <consortium name="The Broad Institute Genomics Platform"/>
            <consortium name="The Broad Institute Genome Sequencing Center for Infectious Disease"/>
            <person name="Wu L."/>
            <person name="Ma J."/>
        </authorList>
    </citation>
    <scope>NUCLEOTIDE SEQUENCE [LARGE SCALE GENOMIC DNA]</scope>
    <source>
        <strain evidence="7">CGMCC 4.5798</strain>
    </source>
</reference>
<protein>
    <submittedName>
        <fullName evidence="6">S8 family serine peptidase</fullName>
    </submittedName>
</protein>
<dbReference type="RefSeq" id="WP_379767827.1">
    <property type="nucleotide sequence ID" value="NZ_JBHSMZ010000004.1"/>
</dbReference>
<feature type="domain" description="Peptidase S8/S53" evidence="5">
    <location>
        <begin position="440"/>
        <end position="598"/>
    </location>
</feature>
<feature type="chain" id="PRO_5046399687" evidence="4">
    <location>
        <begin position="23"/>
        <end position="631"/>
    </location>
</feature>
<dbReference type="InterPro" id="IPR015500">
    <property type="entry name" value="Peptidase_S8_subtilisin-rel"/>
</dbReference>
<dbReference type="PANTHER" id="PTHR42884">
    <property type="entry name" value="PROPROTEIN CONVERTASE SUBTILISIN/KEXIN-RELATED"/>
    <property type="match status" value="1"/>
</dbReference>
<dbReference type="PANTHER" id="PTHR42884:SF14">
    <property type="entry name" value="NEUROENDOCRINE CONVERTASE 1"/>
    <property type="match status" value="1"/>
</dbReference>
<keyword evidence="4" id="KW-0732">Signal</keyword>
<evidence type="ECO:0000313" key="6">
    <source>
        <dbReference type="EMBL" id="MFC5547813.1"/>
    </source>
</evidence>